<evidence type="ECO:0000313" key="3">
    <source>
        <dbReference type="Proteomes" id="UP000276215"/>
    </source>
</evidence>
<dbReference type="AlphaFoldDB" id="A0A3N4K2G0"/>
<proteinExistence type="predicted"/>
<name>A0A3N4K2G0_9PEZI</name>
<protein>
    <submittedName>
        <fullName evidence="2">Uncharacterized protein</fullName>
    </submittedName>
</protein>
<keyword evidence="1" id="KW-1133">Transmembrane helix</keyword>
<organism evidence="2 3">
    <name type="scientific">Choiromyces venosus 120613-1</name>
    <dbReference type="NCBI Taxonomy" id="1336337"/>
    <lineage>
        <taxon>Eukaryota</taxon>
        <taxon>Fungi</taxon>
        <taxon>Dikarya</taxon>
        <taxon>Ascomycota</taxon>
        <taxon>Pezizomycotina</taxon>
        <taxon>Pezizomycetes</taxon>
        <taxon>Pezizales</taxon>
        <taxon>Tuberaceae</taxon>
        <taxon>Choiromyces</taxon>
    </lineage>
</organism>
<dbReference type="Proteomes" id="UP000276215">
    <property type="component" value="Unassembled WGS sequence"/>
</dbReference>
<keyword evidence="1" id="KW-0472">Membrane</keyword>
<evidence type="ECO:0000313" key="2">
    <source>
        <dbReference type="EMBL" id="RPB03392.1"/>
    </source>
</evidence>
<gene>
    <name evidence="2" type="ORF">L873DRAFT_1801052</name>
</gene>
<keyword evidence="1" id="KW-0812">Transmembrane</keyword>
<reference evidence="2 3" key="1">
    <citation type="journal article" date="2018" name="Nat. Ecol. Evol.">
        <title>Pezizomycetes genomes reveal the molecular basis of ectomycorrhizal truffle lifestyle.</title>
        <authorList>
            <person name="Murat C."/>
            <person name="Payen T."/>
            <person name="Noel B."/>
            <person name="Kuo A."/>
            <person name="Morin E."/>
            <person name="Chen J."/>
            <person name="Kohler A."/>
            <person name="Krizsan K."/>
            <person name="Balestrini R."/>
            <person name="Da Silva C."/>
            <person name="Montanini B."/>
            <person name="Hainaut M."/>
            <person name="Levati E."/>
            <person name="Barry K.W."/>
            <person name="Belfiori B."/>
            <person name="Cichocki N."/>
            <person name="Clum A."/>
            <person name="Dockter R.B."/>
            <person name="Fauchery L."/>
            <person name="Guy J."/>
            <person name="Iotti M."/>
            <person name="Le Tacon F."/>
            <person name="Lindquist E.A."/>
            <person name="Lipzen A."/>
            <person name="Malagnac F."/>
            <person name="Mello A."/>
            <person name="Molinier V."/>
            <person name="Miyauchi S."/>
            <person name="Poulain J."/>
            <person name="Riccioni C."/>
            <person name="Rubini A."/>
            <person name="Sitrit Y."/>
            <person name="Splivallo R."/>
            <person name="Traeger S."/>
            <person name="Wang M."/>
            <person name="Zifcakova L."/>
            <person name="Wipf D."/>
            <person name="Zambonelli A."/>
            <person name="Paolocci F."/>
            <person name="Nowrousian M."/>
            <person name="Ottonello S."/>
            <person name="Baldrian P."/>
            <person name="Spatafora J.W."/>
            <person name="Henrissat B."/>
            <person name="Nagy L.G."/>
            <person name="Aury J.M."/>
            <person name="Wincker P."/>
            <person name="Grigoriev I.V."/>
            <person name="Bonfante P."/>
            <person name="Martin F.M."/>
        </authorList>
    </citation>
    <scope>NUCLEOTIDE SEQUENCE [LARGE SCALE GENOMIC DNA]</scope>
    <source>
        <strain evidence="2 3">120613-1</strain>
    </source>
</reference>
<evidence type="ECO:0000256" key="1">
    <source>
        <dbReference type="SAM" id="Phobius"/>
    </source>
</evidence>
<keyword evidence="3" id="KW-1185">Reference proteome</keyword>
<dbReference type="EMBL" id="ML120363">
    <property type="protein sequence ID" value="RPB03392.1"/>
    <property type="molecule type" value="Genomic_DNA"/>
</dbReference>
<sequence length="54" mass="5586">MPYSSAGSISINRAQISTVMLGFACIITVAQLLFEGLSKWIGGLGLGFGVPPSQ</sequence>
<feature type="transmembrane region" description="Helical" evidence="1">
    <location>
        <begin position="14"/>
        <end position="34"/>
    </location>
</feature>
<accession>A0A3N4K2G0</accession>